<dbReference type="EMBL" id="CABEIY010000006">
    <property type="protein sequence ID" value="VTT23968.1"/>
    <property type="molecule type" value="Genomic_DNA"/>
</dbReference>
<evidence type="ECO:0000313" key="2">
    <source>
        <dbReference type="EMBL" id="VTT23968.1"/>
    </source>
</evidence>
<accession>A0AAE9QYW1</accession>
<organism evidence="2 3">
    <name type="scientific">Streptococcus dysgalactiae subsp. equisimilis</name>
    <name type="common">Streptococcus equisimilis</name>
    <dbReference type="NCBI Taxonomy" id="119602"/>
    <lineage>
        <taxon>Bacteria</taxon>
        <taxon>Bacillati</taxon>
        <taxon>Bacillota</taxon>
        <taxon>Bacilli</taxon>
        <taxon>Lactobacillales</taxon>
        <taxon>Streptococcaceae</taxon>
        <taxon>Streptococcus</taxon>
    </lineage>
</organism>
<dbReference type="Proteomes" id="UP000339049">
    <property type="component" value="Unassembled WGS sequence"/>
</dbReference>
<sequence length="118" mass="14060">MELKRKRLLPYLLLSLLLAYLTHRAYVLYCMAPQADMTNLFAPYTYVFEKITEPPYFYWNTSPLAILSALVGFFVGLLFYLKIRLDGNYRHGERIRVCLLLRRLKNSKDFKMKNQEII</sequence>
<evidence type="ECO:0000256" key="1">
    <source>
        <dbReference type="SAM" id="Phobius"/>
    </source>
</evidence>
<gene>
    <name evidence="2" type="ORF">NCTC11557_01061</name>
</gene>
<keyword evidence="1" id="KW-1133">Transmembrane helix</keyword>
<protein>
    <submittedName>
        <fullName evidence="2">Uncharacterized protein</fullName>
    </submittedName>
</protein>
<feature type="transmembrane region" description="Helical" evidence="1">
    <location>
        <begin position="56"/>
        <end position="81"/>
    </location>
</feature>
<comment type="caution">
    <text evidence="2">The sequence shown here is derived from an EMBL/GenBank/DDBJ whole genome shotgun (WGS) entry which is preliminary data.</text>
</comment>
<dbReference type="AlphaFoldDB" id="A0AAE9QYW1"/>
<proteinExistence type="predicted"/>
<keyword evidence="1" id="KW-0472">Membrane</keyword>
<keyword evidence="1" id="KW-0812">Transmembrane</keyword>
<reference evidence="2 3" key="1">
    <citation type="submission" date="2019-05" db="EMBL/GenBank/DDBJ databases">
        <authorList>
            <consortium name="Pathogen Informatics"/>
        </authorList>
    </citation>
    <scope>NUCLEOTIDE SEQUENCE [LARGE SCALE GENOMIC DNA]</scope>
    <source>
        <strain evidence="2 3">NCTC11557</strain>
    </source>
</reference>
<evidence type="ECO:0000313" key="3">
    <source>
        <dbReference type="Proteomes" id="UP000339049"/>
    </source>
</evidence>
<name>A0AAE9QYW1_STREQ</name>